<feature type="transmembrane region" description="Helical" evidence="4">
    <location>
        <begin position="326"/>
        <end position="346"/>
    </location>
</feature>
<keyword evidence="3 4" id="KW-0472">Membrane</keyword>
<protein>
    <submittedName>
        <fullName evidence="6">MFS transporter</fullName>
    </submittedName>
</protein>
<feature type="transmembrane region" description="Helical" evidence="4">
    <location>
        <begin position="180"/>
        <end position="200"/>
    </location>
</feature>
<feature type="transmembrane region" description="Helical" evidence="4">
    <location>
        <begin position="367"/>
        <end position="389"/>
    </location>
</feature>
<evidence type="ECO:0000259" key="5">
    <source>
        <dbReference type="PROSITE" id="PS50850"/>
    </source>
</evidence>
<feature type="transmembrane region" description="Helical" evidence="4">
    <location>
        <begin position="62"/>
        <end position="85"/>
    </location>
</feature>
<dbReference type="PANTHER" id="PTHR23527:SF1">
    <property type="entry name" value="BLL3282 PROTEIN"/>
    <property type="match status" value="1"/>
</dbReference>
<dbReference type="InterPro" id="IPR020846">
    <property type="entry name" value="MFS_dom"/>
</dbReference>
<dbReference type="AlphaFoldDB" id="A0A225MDG3"/>
<accession>A0A225MDG3</accession>
<feature type="domain" description="Major facilitator superfamily (MFS) profile" evidence="5">
    <location>
        <begin position="27"/>
        <end position="416"/>
    </location>
</feature>
<proteinExistence type="predicted"/>
<feature type="transmembrane region" description="Helical" evidence="4">
    <location>
        <begin position="21"/>
        <end position="42"/>
    </location>
</feature>
<dbReference type="Pfam" id="PF07690">
    <property type="entry name" value="MFS_1"/>
    <property type="match status" value="1"/>
</dbReference>
<keyword evidence="7" id="KW-1185">Reference proteome</keyword>
<gene>
    <name evidence="6" type="ORF">CEY11_13635</name>
</gene>
<evidence type="ECO:0000313" key="6">
    <source>
        <dbReference type="EMBL" id="OWT59218.1"/>
    </source>
</evidence>
<feature type="transmembrane region" description="Helical" evidence="4">
    <location>
        <begin position="395"/>
        <end position="413"/>
    </location>
</feature>
<dbReference type="PROSITE" id="PS50850">
    <property type="entry name" value="MFS"/>
    <property type="match status" value="1"/>
</dbReference>
<feature type="transmembrane region" description="Helical" evidence="4">
    <location>
        <begin position="301"/>
        <end position="320"/>
    </location>
</feature>
<comment type="caution">
    <text evidence="6">The sequence shown here is derived from an EMBL/GenBank/DDBJ whole genome shotgun (WGS) entry which is preliminary data.</text>
</comment>
<evidence type="ECO:0000256" key="1">
    <source>
        <dbReference type="ARBA" id="ARBA00022692"/>
    </source>
</evidence>
<organism evidence="6 7">
    <name type="scientific">Candidimonas nitroreducens</name>
    <dbReference type="NCBI Taxonomy" id="683354"/>
    <lineage>
        <taxon>Bacteria</taxon>
        <taxon>Pseudomonadati</taxon>
        <taxon>Pseudomonadota</taxon>
        <taxon>Betaproteobacteria</taxon>
        <taxon>Burkholderiales</taxon>
        <taxon>Alcaligenaceae</taxon>
        <taxon>Candidimonas</taxon>
    </lineage>
</organism>
<evidence type="ECO:0000256" key="4">
    <source>
        <dbReference type="SAM" id="Phobius"/>
    </source>
</evidence>
<evidence type="ECO:0000256" key="2">
    <source>
        <dbReference type="ARBA" id="ARBA00022989"/>
    </source>
</evidence>
<dbReference type="InterPro" id="IPR011701">
    <property type="entry name" value="MFS"/>
</dbReference>
<keyword evidence="1 4" id="KW-0812">Transmembrane</keyword>
<feature type="transmembrane region" description="Helical" evidence="4">
    <location>
        <begin position="241"/>
        <end position="261"/>
    </location>
</feature>
<name>A0A225MDG3_9BURK</name>
<feature type="transmembrane region" description="Helical" evidence="4">
    <location>
        <begin position="106"/>
        <end position="129"/>
    </location>
</feature>
<feature type="transmembrane region" description="Helical" evidence="4">
    <location>
        <begin position="267"/>
        <end position="289"/>
    </location>
</feature>
<sequence>MLEPDIACSRIQIRQPVKRDIPAWIAPVAAILVLQTAASFLSRLIPIVSPSLIQDFGWNNGWVGYLAAINTAGSLFFLMVGTGFIHRIGNIRSVQWGVLMGTISMALFFSPIVALAAVASFIIGAGYGVSSPAGSEILQRYSPPSIRNLVFSIKQAGVPLGGVIAGLTIPLLAESAGWRVALLAAALLAFGMVALTWRLGRDVDTPARSAQSWLGALSLHNILTPIRALREGHDTRRLAAVGGLLSATQSCWFTFTVAYLVDRLDFTLSMAGLVFAIMQAAGVAGRIVFGWLADRIGSARVALSLTSVGSAATTALLALSTQAWPLWVLSLLAAGAGATAAGWNGVQIAEMARRAPPDKVSEAAAGSTLHVYLANTVAPAVFAAYVSATGQYEEAFMAAAVCSLGALALLARIRPH</sequence>
<keyword evidence="2 4" id="KW-1133">Transmembrane helix</keyword>
<dbReference type="SUPFAM" id="SSF103473">
    <property type="entry name" value="MFS general substrate transporter"/>
    <property type="match status" value="1"/>
</dbReference>
<dbReference type="Proteomes" id="UP000214603">
    <property type="component" value="Unassembled WGS sequence"/>
</dbReference>
<dbReference type="InterPro" id="IPR052952">
    <property type="entry name" value="MFS-Transporter"/>
</dbReference>
<dbReference type="GO" id="GO:0022857">
    <property type="term" value="F:transmembrane transporter activity"/>
    <property type="evidence" value="ECO:0007669"/>
    <property type="project" value="InterPro"/>
</dbReference>
<dbReference type="OrthoDB" id="8724598at2"/>
<reference evidence="7" key="1">
    <citation type="submission" date="2017-06" db="EMBL/GenBank/DDBJ databases">
        <title>Herbaspirillum phytohormonus sp. nov., isolated from the root nodule of Robinia pseudoacacia in lead-zinc mine.</title>
        <authorList>
            <person name="Fan M."/>
            <person name="Lin Y."/>
        </authorList>
    </citation>
    <scope>NUCLEOTIDE SEQUENCE [LARGE SCALE GENOMIC DNA]</scope>
    <source>
        <strain evidence="7">SC-089</strain>
    </source>
</reference>
<evidence type="ECO:0000313" key="7">
    <source>
        <dbReference type="Proteomes" id="UP000214603"/>
    </source>
</evidence>
<dbReference type="InterPro" id="IPR036259">
    <property type="entry name" value="MFS_trans_sf"/>
</dbReference>
<dbReference type="EMBL" id="NJIH01000007">
    <property type="protein sequence ID" value="OWT59218.1"/>
    <property type="molecule type" value="Genomic_DNA"/>
</dbReference>
<dbReference type="PANTHER" id="PTHR23527">
    <property type="entry name" value="BLL3282 PROTEIN"/>
    <property type="match status" value="1"/>
</dbReference>
<dbReference type="Gene3D" id="1.20.1250.20">
    <property type="entry name" value="MFS general substrate transporter like domains"/>
    <property type="match status" value="2"/>
</dbReference>
<evidence type="ECO:0000256" key="3">
    <source>
        <dbReference type="ARBA" id="ARBA00023136"/>
    </source>
</evidence>